<proteinExistence type="predicted"/>
<dbReference type="InterPro" id="IPR017517">
    <property type="entry name" value="Maleyloyr_isom"/>
</dbReference>
<feature type="domain" description="Mycothiol-dependent maleylpyruvate isomerase metal-binding" evidence="2">
    <location>
        <begin position="14"/>
        <end position="134"/>
    </location>
</feature>
<reference evidence="3" key="1">
    <citation type="submission" date="2020-05" db="EMBL/GenBank/DDBJ databases">
        <authorList>
            <person name="Chiriac C."/>
            <person name="Salcher M."/>
            <person name="Ghai R."/>
            <person name="Kavagutti S V."/>
        </authorList>
    </citation>
    <scope>NUCLEOTIDE SEQUENCE</scope>
</reference>
<dbReference type="PANTHER" id="PTHR40758">
    <property type="entry name" value="CONSERVED PROTEIN"/>
    <property type="match status" value="1"/>
</dbReference>
<dbReference type="NCBIfam" id="TIGR03083">
    <property type="entry name" value="maleylpyruvate isomerase family mycothiol-dependent enzyme"/>
    <property type="match status" value="1"/>
</dbReference>
<organism evidence="3">
    <name type="scientific">freshwater metagenome</name>
    <dbReference type="NCBI Taxonomy" id="449393"/>
    <lineage>
        <taxon>unclassified sequences</taxon>
        <taxon>metagenomes</taxon>
        <taxon>ecological metagenomes</taxon>
    </lineage>
</organism>
<feature type="domain" description="MDMPI C-terminal" evidence="1">
    <location>
        <begin position="147"/>
        <end position="237"/>
    </location>
</feature>
<dbReference type="Pfam" id="PF11716">
    <property type="entry name" value="MDMPI_N"/>
    <property type="match status" value="1"/>
</dbReference>
<dbReference type="Pfam" id="PF07398">
    <property type="entry name" value="MDMPI_C"/>
    <property type="match status" value="1"/>
</dbReference>
<evidence type="ECO:0000313" key="3">
    <source>
        <dbReference type="EMBL" id="CAB4779881.1"/>
    </source>
</evidence>
<dbReference type="InterPro" id="IPR024344">
    <property type="entry name" value="MDMPI_metal-binding"/>
</dbReference>
<dbReference type="EMBL" id="CAEZZU010000104">
    <property type="protein sequence ID" value="CAB4779881.1"/>
    <property type="molecule type" value="Genomic_DNA"/>
</dbReference>
<evidence type="ECO:0000259" key="1">
    <source>
        <dbReference type="Pfam" id="PF07398"/>
    </source>
</evidence>
<gene>
    <name evidence="3" type="ORF">UFOPK2925_00786</name>
    <name evidence="4" type="ORF">UFOPK3789_00712</name>
</gene>
<evidence type="ECO:0000259" key="2">
    <source>
        <dbReference type="Pfam" id="PF11716"/>
    </source>
</evidence>
<dbReference type="PANTHER" id="PTHR40758:SF1">
    <property type="entry name" value="CONSERVED PROTEIN"/>
    <property type="match status" value="1"/>
</dbReference>
<protein>
    <submittedName>
        <fullName evidence="3">Unannotated protein</fullName>
    </submittedName>
</protein>
<dbReference type="GO" id="GO:0005886">
    <property type="term" value="C:plasma membrane"/>
    <property type="evidence" value="ECO:0007669"/>
    <property type="project" value="TreeGrafter"/>
</dbReference>
<dbReference type="GO" id="GO:0046872">
    <property type="term" value="F:metal ion binding"/>
    <property type="evidence" value="ECO:0007669"/>
    <property type="project" value="InterPro"/>
</dbReference>
<accession>A0A6J6W4R2</accession>
<name>A0A6J6W4R2_9ZZZZ</name>
<dbReference type="AlphaFoldDB" id="A0A6J6W4R2"/>
<sequence>MSNLSHGEYIDSFTADAAAIRDVFANAGPELPVPATPEWDLGRLVKHIGTVFVWGSAVVDQRPERVEPRSLDIGLPQERDDYGDWLVQKAGEAAAVMAKADPTDHCWSWGAESRALFWSRRLAHEISVHRWDVQSAFGSPEPINAALASDGLDEILENLAFRPDTDIRGVGERLHLHATDCDGEWLITVGAEGVEFKHEHDKGDVAARATASDLLLLILGRVVPSSIEIFGDVEQLDKWQERLKF</sequence>
<dbReference type="EMBL" id="CAFBNL010000031">
    <property type="protein sequence ID" value="CAB4951392.1"/>
    <property type="molecule type" value="Genomic_DNA"/>
</dbReference>
<evidence type="ECO:0000313" key="4">
    <source>
        <dbReference type="EMBL" id="CAB4951392.1"/>
    </source>
</evidence>
<dbReference type="InterPro" id="IPR010872">
    <property type="entry name" value="MDMPI_C-term_domain"/>
</dbReference>